<sequence>MREATQKPRLSREQLNLITNLNKYLESHDFPFRMNQEGVCLGLAALRCKYVLEGRENEYYEMLDKISNIETLKNEYDMELNHFVAQVVMAYKPGLFSNKTEKDAISMIQTPGKEILRISMIASLDKWKKTIESLNLQEDEVMQLNVPNHATSISRTKDGKYRFADPNNPNGFQDFDDVSSLMDHVKKLYPWEEGNYSLDVNIIRHNNSLDKPRIPSLPSMSEIYGDIDVNAISVSTRDKKDTYSQTSFAARFDNFALFIHLFNKDKFKILEKDGKKDFTGFKDLAAGLLSAAKYDSMKILQFATDNLAIVQIPEPFRQLVDMSISSNSYKAFTLFQEHTNTKNLFLTLFTKDKAAQYIRMAASGNNLNNGGNPDILKKIIEIYTAGDNPILSKNELAQMILKKNENEPDMIEAAIGKKGACGISNTECVSILLKKVLESDQKLTPEQLLHYALLAVETNQPHLVKLFAETIREELPQKIQAQLFESIKLSVETAKHTDLSILKTLKEYGTKHSFGVEEIIHKKEERSPGILLTIGIKLQKFTEWILNEKKLSKEDNLQQCRENFNSFKQRVQNQRQAFEDKENAVDYNPTTPSVSATK</sequence>
<feature type="compositionally biased region" description="Polar residues" evidence="1">
    <location>
        <begin position="588"/>
        <end position="598"/>
    </location>
</feature>
<evidence type="ECO:0000313" key="3">
    <source>
        <dbReference type="Proteomes" id="UP000054695"/>
    </source>
</evidence>
<dbReference type="AlphaFoldDB" id="A0A0W0RET9"/>
<proteinExistence type="predicted"/>
<feature type="region of interest" description="Disordered" evidence="1">
    <location>
        <begin position="578"/>
        <end position="598"/>
    </location>
</feature>
<gene>
    <name evidence="2" type="ORF">Lboz_3130</name>
</gene>
<keyword evidence="3" id="KW-1185">Reference proteome</keyword>
<evidence type="ECO:0000256" key="1">
    <source>
        <dbReference type="SAM" id="MobiDB-lite"/>
    </source>
</evidence>
<dbReference type="EMBL" id="LNXU01000045">
    <property type="protein sequence ID" value="KTC69614.1"/>
    <property type="molecule type" value="Genomic_DNA"/>
</dbReference>
<dbReference type="RefSeq" id="WP_058460676.1">
    <property type="nucleotide sequence ID" value="NZ_CAAAIY010000007.1"/>
</dbReference>
<reference evidence="2 3" key="1">
    <citation type="submission" date="2015-11" db="EMBL/GenBank/DDBJ databases">
        <title>Genomic analysis of 38 Legionella species identifies large and diverse effector repertoires.</title>
        <authorList>
            <person name="Burstein D."/>
            <person name="Amaro F."/>
            <person name="Zusman T."/>
            <person name="Lifshitz Z."/>
            <person name="Cohen O."/>
            <person name="Gilbert J.A."/>
            <person name="Pupko T."/>
            <person name="Shuman H.A."/>
            <person name="Segal G."/>
        </authorList>
    </citation>
    <scope>NUCLEOTIDE SEQUENCE [LARGE SCALE GENOMIC DNA]</scope>
    <source>
        <strain evidence="2 3">WIGA</strain>
    </source>
</reference>
<accession>A0A0W0RET9</accession>
<name>A0A0W0RET9_LEGBO</name>
<comment type="caution">
    <text evidence="2">The sequence shown here is derived from an EMBL/GenBank/DDBJ whole genome shotgun (WGS) entry which is preliminary data.</text>
</comment>
<dbReference type="Proteomes" id="UP000054695">
    <property type="component" value="Unassembled WGS sequence"/>
</dbReference>
<protein>
    <submittedName>
        <fullName evidence="2">Ankyrin repeat-containing protein</fullName>
    </submittedName>
</protein>
<evidence type="ECO:0000313" key="2">
    <source>
        <dbReference type="EMBL" id="KTC69614.1"/>
    </source>
</evidence>
<dbReference type="PATRIC" id="fig|447.4.peg.3341"/>
<organism evidence="2 3">
    <name type="scientific">Legionella bozemanae</name>
    <name type="common">Fluoribacter bozemanae</name>
    <dbReference type="NCBI Taxonomy" id="447"/>
    <lineage>
        <taxon>Bacteria</taxon>
        <taxon>Pseudomonadati</taxon>
        <taxon>Pseudomonadota</taxon>
        <taxon>Gammaproteobacteria</taxon>
        <taxon>Legionellales</taxon>
        <taxon>Legionellaceae</taxon>
        <taxon>Legionella</taxon>
    </lineage>
</organism>